<dbReference type="OrthoDB" id="1904066at2759"/>
<organism evidence="4 5">
    <name type="scientific">Adiantum capillus-veneris</name>
    <name type="common">Maidenhair fern</name>
    <dbReference type="NCBI Taxonomy" id="13818"/>
    <lineage>
        <taxon>Eukaryota</taxon>
        <taxon>Viridiplantae</taxon>
        <taxon>Streptophyta</taxon>
        <taxon>Embryophyta</taxon>
        <taxon>Tracheophyta</taxon>
        <taxon>Polypodiopsida</taxon>
        <taxon>Polypodiidae</taxon>
        <taxon>Polypodiales</taxon>
        <taxon>Pteridineae</taxon>
        <taxon>Pteridaceae</taxon>
        <taxon>Vittarioideae</taxon>
        <taxon>Adiantum</taxon>
    </lineage>
</organism>
<dbReference type="Pfam" id="PF24713">
    <property type="entry name" value="TOR1L1_C"/>
    <property type="match status" value="1"/>
</dbReference>
<dbReference type="Proteomes" id="UP000886520">
    <property type="component" value="Chromosome 25"/>
</dbReference>
<name>A0A9D4Z293_ADICA</name>
<dbReference type="InterPro" id="IPR057599">
    <property type="entry name" value="TORTIFOLIA1/TORL1-2_C"/>
</dbReference>
<feature type="compositionally biased region" description="Basic and acidic residues" evidence="2">
    <location>
        <begin position="451"/>
        <end position="467"/>
    </location>
</feature>
<dbReference type="PANTHER" id="PTHR31355:SF7">
    <property type="entry name" value="MICROTUBULE-ASSOCIATED PROTEIN TORTIFOLIA1"/>
    <property type="match status" value="1"/>
</dbReference>
<dbReference type="SUPFAM" id="SSF48371">
    <property type="entry name" value="ARM repeat"/>
    <property type="match status" value="1"/>
</dbReference>
<dbReference type="FunFam" id="1.25.10.10:FF:000549">
    <property type="entry name" value="ARM repeat superfamily protein"/>
    <property type="match status" value="1"/>
</dbReference>
<feature type="compositionally biased region" description="Low complexity" evidence="2">
    <location>
        <begin position="69"/>
        <end position="78"/>
    </location>
</feature>
<evidence type="ECO:0000259" key="3">
    <source>
        <dbReference type="SMART" id="SM01349"/>
    </source>
</evidence>
<dbReference type="InterPro" id="IPR033337">
    <property type="entry name" value="TORTIFOLIA1/SINE1-2"/>
</dbReference>
<dbReference type="GO" id="GO:0008017">
    <property type="term" value="F:microtubule binding"/>
    <property type="evidence" value="ECO:0007669"/>
    <property type="project" value="InterPro"/>
</dbReference>
<evidence type="ECO:0000313" key="4">
    <source>
        <dbReference type="EMBL" id="KAI5059078.1"/>
    </source>
</evidence>
<evidence type="ECO:0000256" key="1">
    <source>
        <dbReference type="SAM" id="Coils"/>
    </source>
</evidence>
<dbReference type="EMBL" id="JABFUD020000025">
    <property type="protein sequence ID" value="KAI5059078.1"/>
    <property type="molecule type" value="Genomic_DNA"/>
</dbReference>
<dbReference type="GO" id="GO:0005874">
    <property type="term" value="C:microtubule"/>
    <property type="evidence" value="ECO:0007669"/>
    <property type="project" value="InterPro"/>
</dbReference>
<dbReference type="SMART" id="SM01349">
    <property type="entry name" value="TOG"/>
    <property type="match status" value="1"/>
</dbReference>
<gene>
    <name evidence="4" type="ORF">GOP47_0025397</name>
</gene>
<keyword evidence="1" id="KW-0175">Coiled coil</keyword>
<dbReference type="PANTHER" id="PTHR31355">
    <property type="entry name" value="MICROTUBULE-ASSOCIATED PROTEIN TORTIFOLIA1"/>
    <property type="match status" value="1"/>
</dbReference>
<feature type="region of interest" description="Disordered" evidence="2">
    <location>
        <begin position="59"/>
        <end position="84"/>
    </location>
</feature>
<dbReference type="Gene3D" id="1.25.10.10">
    <property type="entry name" value="Leucine-rich Repeat Variant"/>
    <property type="match status" value="2"/>
</dbReference>
<dbReference type="Pfam" id="PF24714">
    <property type="entry name" value="TOR1L1_N"/>
    <property type="match status" value="1"/>
</dbReference>
<protein>
    <recommendedName>
        <fullName evidence="3">TOG domain-containing protein</fullName>
    </recommendedName>
</protein>
<proteinExistence type="predicted"/>
<evidence type="ECO:0000313" key="5">
    <source>
        <dbReference type="Proteomes" id="UP000886520"/>
    </source>
</evidence>
<dbReference type="InterPro" id="IPR016024">
    <property type="entry name" value="ARM-type_fold"/>
</dbReference>
<feature type="region of interest" description="Disordered" evidence="2">
    <location>
        <begin position="380"/>
        <end position="477"/>
    </location>
</feature>
<feature type="coiled-coil region" evidence="1">
    <location>
        <begin position="632"/>
        <end position="659"/>
    </location>
</feature>
<feature type="compositionally biased region" description="Basic and acidic residues" evidence="2">
    <location>
        <begin position="386"/>
        <end position="401"/>
    </location>
</feature>
<feature type="compositionally biased region" description="Polar residues" evidence="2">
    <location>
        <begin position="416"/>
        <end position="431"/>
    </location>
</feature>
<dbReference type="InterPro" id="IPR011989">
    <property type="entry name" value="ARM-like"/>
</dbReference>
<keyword evidence="5" id="KW-1185">Reference proteome</keyword>
<comment type="caution">
    <text evidence="4">The sequence shown here is derived from an EMBL/GenBank/DDBJ whole genome shotgun (WGS) entry which is preliminary data.</text>
</comment>
<accession>A0A9D4Z293</accession>
<dbReference type="AlphaFoldDB" id="A0A9D4Z293"/>
<reference evidence="4" key="1">
    <citation type="submission" date="2021-01" db="EMBL/GenBank/DDBJ databases">
        <title>Adiantum capillus-veneris genome.</title>
        <authorList>
            <person name="Fang Y."/>
            <person name="Liao Q."/>
        </authorList>
    </citation>
    <scope>NUCLEOTIDE SEQUENCE</scope>
    <source>
        <strain evidence="4">H3</strain>
        <tissue evidence="4">Leaf</tissue>
    </source>
</reference>
<dbReference type="InterPro" id="IPR034085">
    <property type="entry name" value="TOG"/>
</dbReference>
<dbReference type="InterPro" id="IPR057600">
    <property type="entry name" value="TORTIFOLIA1/SINE1-2_N"/>
</dbReference>
<evidence type="ECO:0000256" key="2">
    <source>
        <dbReference type="SAM" id="MobiDB-lite"/>
    </source>
</evidence>
<feature type="domain" description="TOG" evidence="3">
    <location>
        <begin position="112"/>
        <end position="369"/>
    </location>
</feature>
<sequence>MIGTGSPITRGGGYLWLRELNERAGKRGKGLLKICSPQFLQVRLRGAFEVTIPVMAQIKGTGGNGSGNADGRSKSGSGNKSGGGASTPQLMFIELKQRILCALNKLADRDTQHIAVEDLERIAETLTPEGISLCLSCLYDTDSQQKPTVRKECVRMFGTLASLHDDLLAPHMSKIVINIVKRLRDPDSSIRDACVDAMGTLAAKVSAGSSSGGECTAVTAFSGALGVFAKPLFDVLNEQSRSVQAGAAMCLAGVIDNLKDPPTASLQRLCPRIIKLLNSPTFTAKAALLSVIASIVQAGGTTSYQCLAMVMACVQECLKSTDWATRKAAAETLASMASAVGPSLGTFKSPVLEALEACRFDKVKPVRDMVVQTLQVWKGIPSPDSEQDKTASLKENERMEVPEFQSSKKKMESGKDSATSQKHLANSNSDSEPQDGGCFGFGHSRSAANKIHGDAQRKHAPLADKRSNPPFLNKVEKKDSTNWQIDIALPRALNDSLHRAGNVDVSKQLMAERKIYQDQCSVRRLSNQDLTESGDSSVTASTPLSMLDNQVFEESIGINSMKSQRMTTKQSSCTDLASQIEEAEIGSWSIGAGATSSSSSSVNDSQAMNSESDSAFIRQQLFHIENQQSNILNFLQKLMKKSEESLANLEARIAGVESTVGNLVTDLANITSAKCVKPQTATDLSNPKIWKKNETCGLTQDRPRSSESLLSARGGRLSPLMSSQLSAGASGLNDNRFGTGLSPLVSSLYSEAQANSWRAHVDISSDTLQRRSRTEVDGISFANKNVQDRGPASRLGEGPSARSIWQASKDEATLAAIRVAGEDGRVKLLDSLNNPGGQNPLTAEVKPELSMRKIGGQGKGPFWSLWARAAEFLRSGDVDSAFVEVLCAGDEVLLVRLMSRTGPVLEQLSNGTTQELLRNVLQLMLQQSFLDVILPWVQQVSDLVASNGADCLGLPFDAKRSIVASLEEASTSGFSEKWIATTVHELAVQLASTWGLAHAR</sequence>